<keyword evidence="4" id="KW-1185">Reference proteome</keyword>
<name>A0A0H4J0R5_9PROT</name>
<feature type="binding site" evidence="2">
    <location>
        <position position="20"/>
    </location>
    <ligand>
        <name>substrate</name>
    </ligand>
</feature>
<dbReference type="Proteomes" id="UP000066549">
    <property type="component" value="Chromosome"/>
</dbReference>
<dbReference type="EMBL" id="CP011002">
    <property type="protein sequence ID" value="AKO66394.1"/>
    <property type="molecule type" value="Genomic_DNA"/>
</dbReference>
<keyword evidence="2" id="KW-0460">Magnesium</keyword>
<dbReference type="EC" id="2.5.1.-" evidence="2"/>
<dbReference type="PANTHER" id="PTHR10291:SF0">
    <property type="entry name" value="DEHYDRODOLICHYL DIPHOSPHATE SYNTHASE 2"/>
    <property type="match status" value="1"/>
</dbReference>
<feature type="binding site" evidence="2">
    <location>
        <position position="15"/>
    </location>
    <ligand>
        <name>Mg(2+)</name>
        <dbReference type="ChEBI" id="CHEBI:18420"/>
    </ligand>
</feature>
<comment type="subunit">
    <text evidence="2">Homodimer.</text>
</comment>
<dbReference type="InterPro" id="IPR018520">
    <property type="entry name" value="UPP_synth-like_CS"/>
</dbReference>
<evidence type="ECO:0000256" key="2">
    <source>
        <dbReference type="HAMAP-Rule" id="MF_01139"/>
    </source>
</evidence>
<dbReference type="Pfam" id="PF01255">
    <property type="entry name" value="Prenyltransf"/>
    <property type="match status" value="1"/>
</dbReference>
<dbReference type="InterPro" id="IPR001441">
    <property type="entry name" value="UPP_synth-like"/>
</dbReference>
<sequence>MSKNNIPHHVAIIMDGNGRWAKNRNMPRNNGHEEGLKTLSKITPKVFDAGVKSLSVYAFSSENWYRPKNEIKHLMDLFEKAIESNFQYMVDNRIKFNLLGNIKKFPSSLQKKIKNLEEITKKNRDYNFYLAANYGSKEELIFAAETLRDSTSKITEKSFKNAFYAPHLPDVDLLIRTGGETRLSNFLLWQSAYAEIYFTKVLWPDFKPIHLKKALKFFSGKIRKFGKIN</sequence>
<keyword evidence="1 2" id="KW-0808">Transferase</keyword>
<dbReference type="AlphaFoldDB" id="A0A0H4J0R5"/>
<dbReference type="PATRIC" id="fig|1623450.3.peg.1405"/>
<feature type="binding site" evidence="2">
    <location>
        <position position="28"/>
    </location>
    <ligand>
        <name>substrate</name>
    </ligand>
</feature>
<dbReference type="GO" id="GO:0045547">
    <property type="term" value="F:ditrans,polycis-polyprenyl diphosphate synthase [(2E,6E)-farnesyl diphosphate specific] activity"/>
    <property type="evidence" value="ECO:0007669"/>
    <property type="project" value="TreeGrafter"/>
</dbReference>
<feature type="active site" evidence="2">
    <location>
        <position position="15"/>
    </location>
</feature>
<dbReference type="PROSITE" id="PS01066">
    <property type="entry name" value="UPP_SYNTHASE"/>
    <property type="match status" value="1"/>
</dbReference>
<proteinExistence type="inferred from homology"/>
<dbReference type="GO" id="GO:0016094">
    <property type="term" value="P:polyprenol biosynthetic process"/>
    <property type="evidence" value="ECO:0007669"/>
    <property type="project" value="TreeGrafter"/>
</dbReference>
<protein>
    <recommendedName>
        <fullName evidence="2">Isoprenyl transferase</fullName>
        <ecNumber evidence="2">2.5.1.-</ecNumber>
    </recommendedName>
</protein>
<feature type="binding site" evidence="2">
    <location>
        <begin position="16"/>
        <end position="19"/>
    </location>
    <ligand>
        <name>substrate</name>
    </ligand>
</feature>
<comment type="function">
    <text evidence="2">Catalyzes the condensation of isopentenyl diphosphate (IPP) with allylic pyrophosphates generating different type of terpenoids.</text>
</comment>
<comment type="cofactor">
    <cofactor evidence="2">
        <name>Mg(2+)</name>
        <dbReference type="ChEBI" id="CHEBI:18420"/>
    </cofactor>
    <text evidence="2">Binds 2 magnesium ions per subunit.</text>
</comment>
<feature type="binding site" evidence="2">
    <location>
        <position position="195"/>
    </location>
    <ligand>
        <name>Mg(2+)</name>
        <dbReference type="ChEBI" id="CHEBI:18420"/>
    </ligand>
</feature>
<evidence type="ECO:0000313" key="4">
    <source>
        <dbReference type="Proteomes" id="UP000066549"/>
    </source>
</evidence>
<dbReference type="CDD" id="cd00475">
    <property type="entry name" value="Cis_IPPS"/>
    <property type="match status" value="1"/>
</dbReference>
<evidence type="ECO:0000256" key="1">
    <source>
        <dbReference type="ARBA" id="ARBA00022679"/>
    </source>
</evidence>
<feature type="binding site" evidence="2">
    <location>
        <begin position="60"/>
        <end position="62"/>
    </location>
    <ligand>
        <name>substrate</name>
    </ligand>
</feature>
<dbReference type="Gene3D" id="3.40.1180.10">
    <property type="entry name" value="Decaprenyl diphosphate synthase-like"/>
    <property type="match status" value="1"/>
</dbReference>
<dbReference type="HAMAP" id="MF_01139">
    <property type="entry name" value="ISPT"/>
    <property type="match status" value="1"/>
</dbReference>
<dbReference type="SUPFAM" id="SSF64005">
    <property type="entry name" value="Undecaprenyl diphosphate synthase"/>
    <property type="match status" value="1"/>
</dbReference>
<dbReference type="NCBIfam" id="TIGR00055">
    <property type="entry name" value="uppS"/>
    <property type="match status" value="1"/>
</dbReference>
<feature type="binding site" evidence="2">
    <location>
        <position position="64"/>
    </location>
    <ligand>
        <name>substrate</name>
    </ligand>
</feature>
<reference evidence="3 4" key="1">
    <citation type="submission" date="2015-03" db="EMBL/GenBank/DDBJ databases">
        <title>Comparative analysis of the OM43 clade including a novel species from Red Sea uncovers genomic and metabolic diversity among marine methylotrophs.</title>
        <authorList>
            <person name="Jimenez-Infante F."/>
            <person name="Ngugi D.K."/>
            <person name="Vinu M."/>
            <person name="Alam I."/>
            <person name="Kamau A."/>
            <person name="Blom J."/>
            <person name="Bajic V.B."/>
            <person name="Stingl U."/>
        </authorList>
    </citation>
    <scope>NUCLEOTIDE SEQUENCE [LARGE SCALE GENOMIC DNA]</scope>
    <source>
        <strain evidence="3 4">MBRSH7</strain>
    </source>
</reference>
<accession>A0A0H4J0R5</accession>
<feature type="active site" description="Proton acceptor" evidence="2">
    <location>
        <position position="63"/>
    </location>
</feature>
<dbReference type="PANTHER" id="PTHR10291">
    <property type="entry name" value="DEHYDRODOLICHYL DIPHOSPHATE SYNTHASE FAMILY MEMBER"/>
    <property type="match status" value="1"/>
</dbReference>
<evidence type="ECO:0000313" key="3">
    <source>
        <dbReference type="EMBL" id="AKO66394.1"/>
    </source>
</evidence>
<feature type="binding site" evidence="2">
    <location>
        <position position="66"/>
    </location>
    <ligand>
        <name>substrate</name>
    </ligand>
</feature>
<dbReference type="GO" id="GO:0000287">
    <property type="term" value="F:magnesium ion binding"/>
    <property type="evidence" value="ECO:0007669"/>
    <property type="project" value="UniProtKB-UniRule"/>
</dbReference>
<feature type="binding site" evidence="2">
    <location>
        <position position="32"/>
    </location>
    <ligand>
        <name>substrate</name>
    </ligand>
</feature>
<dbReference type="OrthoDB" id="4191603at2"/>
<organism evidence="3 4">
    <name type="scientific">Methylophilales bacterium MBRS-H7</name>
    <dbReference type="NCBI Taxonomy" id="1623450"/>
    <lineage>
        <taxon>Bacteria</taxon>
        <taxon>Pseudomonadati</taxon>
        <taxon>Pseudomonadota</taxon>
        <taxon>Betaproteobacteria</taxon>
        <taxon>Nitrosomonadales</taxon>
        <taxon>OM43 clade</taxon>
    </lineage>
</organism>
<feature type="binding site" evidence="2">
    <location>
        <position position="176"/>
    </location>
    <ligand>
        <name>substrate</name>
    </ligand>
</feature>
<dbReference type="InterPro" id="IPR036424">
    <property type="entry name" value="UPP_synth-like_sf"/>
</dbReference>
<keyword evidence="2" id="KW-0479">Metal-binding</keyword>
<comment type="similarity">
    <text evidence="2">Belongs to the UPP synthase family.</text>
</comment>
<feature type="binding site" evidence="2">
    <location>
        <begin position="182"/>
        <end position="184"/>
    </location>
    <ligand>
        <name>substrate</name>
    </ligand>
</feature>
<gene>
    <name evidence="3" type="ORF">VI33_07035</name>
</gene>